<dbReference type="SUPFAM" id="SSF52047">
    <property type="entry name" value="RNI-like"/>
    <property type="match status" value="1"/>
</dbReference>
<dbReference type="AlphaFoldDB" id="A0A0C2SYS9"/>
<protein>
    <submittedName>
        <fullName evidence="1">Uncharacterized protein</fullName>
    </submittedName>
</protein>
<gene>
    <name evidence="1" type="ORF">M378DRAFT_85285</name>
</gene>
<sequence length="468" mass="53741">MWGAELPFDILGSIFLLCIDNRQFIVPQSFSGSRVPVDPRIVLSCVCSYWRSVALRTSALWRDILLELDSPQVIFVANQVLPRAQGRPLRLAARRSRFQNRAPPNPSPEDFINTIIVPYAQHLKALELFVPFPLIKPILALIHKVRFPALEVLSLRQASVGTITSFSVDTTSPPINVKTLELDVRWSKPLLENSVGLPLGMAPWSQLTTFVNLNAMPIRTFAGILSLCPLLESCAVYLEFFNGPPWFPQITAAFLERLHIRFTHTTWWDQFLKESFSLPSIRDLALKVDKEGLGWTSELNDFLCNQCGSQLERLYVASRENRYVFDTGLRNFESFLQKHAFSLRQLYLPMFTQTIIFDVESIRRLVSRELCPCLERLWLENLNWPPSLDRLSAVAEGVKDSMNSTRGALRELHVICYYHHLVNRPVEKAMNAMIQEFSSTGIKFRVSHFDYKNFNLATQEKDWFGYLV</sequence>
<organism evidence="1 2">
    <name type="scientific">Amanita muscaria (strain Koide BX008)</name>
    <dbReference type="NCBI Taxonomy" id="946122"/>
    <lineage>
        <taxon>Eukaryota</taxon>
        <taxon>Fungi</taxon>
        <taxon>Dikarya</taxon>
        <taxon>Basidiomycota</taxon>
        <taxon>Agaricomycotina</taxon>
        <taxon>Agaricomycetes</taxon>
        <taxon>Agaricomycetidae</taxon>
        <taxon>Agaricales</taxon>
        <taxon>Pluteineae</taxon>
        <taxon>Amanitaceae</taxon>
        <taxon>Amanita</taxon>
    </lineage>
</organism>
<dbReference type="HOGENOM" id="CLU_566140_0_0_1"/>
<dbReference type="STRING" id="946122.A0A0C2SYS9"/>
<dbReference type="OrthoDB" id="3172239at2759"/>
<evidence type="ECO:0000313" key="1">
    <source>
        <dbReference type="EMBL" id="KIL59309.1"/>
    </source>
</evidence>
<keyword evidence="2" id="KW-1185">Reference proteome</keyword>
<dbReference type="InParanoid" id="A0A0C2SYS9"/>
<evidence type="ECO:0000313" key="2">
    <source>
        <dbReference type="Proteomes" id="UP000054549"/>
    </source>
</evidence>
<dbReference type="EMBL" id="KN818318">
    <property type="protein sequence ID" value="KIL59309.1"/>
    <property type="molecule type" value="Genomic_DNA"/>
</dbReference>
<proteinExistence type="predicted"/>
<dbReference type="Proteomes" id="UP000054549">
    <property type="component" value="Unassembled WGS sequence"/>
</dbReference>
<name>A0A0C2SYS9_AMAMK</name>
<reference evidence="1 2" key="1">
    <citation type="submission" date="2014-04" db="EMBL/GenBank/DDBJ databases">
        <title>Evolutionary Origins and Diversification of the Mycorrhizal Mutualists.</title>
        <authorList>
            <consortium name="DOE Joint Genome Institute"/>
            <consortium name="Mycorrhizal Genomics Consortium"/>
            <person name="Kohler A."/>
            <person name="Kuo A."/>
            <person name="Nagy L.G."/>
            <person name="Floudas D."/>
            <person name="Copeland A."/>
            <person name="Barry K.W."/>
            <person name="Cichocki N."/>
            <person name="Veneault-Fourrey C."/>
            <person name="LaButti K."/>
            <person name="Lindquist E.A."/>
            <person name="Lipzen A."/>
            <person name="Lundell T."/>
            <person name="Morin E."/>
            <person name="Murat C."/>
            <person name="Riley R."/>
            <person name="Ohm R."/>
            <person name="Sun H."/>
            <person name="Tunlid A."/>
            <person name="Henrissat B."/>
            <person name="Grigoriev I.V."/>
            <person name="Hibbett D.S."/>
            <person name="Martin F."/>
        </authorList>
    </citation>
    <scope>NUCLEOTIDE SEQUENCE [LARGE SCALE GENOMIC DNA]</scope>
    <source>
        <strain evidence="1 2">Koide BX008</strain>
    </source>
</reference>
<accession>A0A0C2SYS9</accession>